<evidence type="ECO:0000259" key="1">
    <source>
        <dbReference type="Pfam" id="PF00551"/>
    </source>
</evidence>
<proteinExistence type="predicted"/>
<feature type="domain" description="Formyl transferase N-terminal" evidence="1">
    <location>
        <begin position="35"/>
        <end position="141"/>
    </location>
</feature>
<evidence type="ECO:0000313" key="4">
    <source>
        <dbReference type="EMBL" id="GAA3380452.1"/>
    </source>
</evidence>
<accession>A0ABP6SNW4</accession>
<evidence type="ECO:0000259" key="2">
    <source>
        <dbReference type="Pfam" id="PF02911"/>
    </source>
</evidence>
<protein>
    <submittedName>
        <fullName evidence="4">Hydrogenase maturation protein</fullName>
    </submittedName>
</protein>
<keyword evidence="5" id="KW-1185">Reference proteome</keyword>
<organism evidence="4 5">
    <name type="scientific">Streptomyces sannanensis</name>
    <dbReference type="NCBI Taxonomy" id="285536"/>
    <lineage>
        <taxon>Bacteria</taxon>
        <taxon>Bacillati</taxon>
        <taxon>Actinomycetota</taxon>
        <taxon>Actinomycetes</taxon>
        <taxon>Kitasatosporales</taxon>
        <taxon>Streptomycetaceae</taxon>
        <taxon>Streptomyces</taxon>
    </lineage>
</organism>
<dbReference type="PANTHER" id="PTHR43388">
    <property type="entry name" value="HYDROGENASE MATURATION FACTOR HOXX"/>
    <property type="match status" value="1"/>
</dbReference>
<dbReference type="InterPro" id="IPR029045">
    <property type="entry name" value="ClpP/crotonase-like_dom_sf"/>
</dbReference>
<dbReference type="EMBL" id="BAAAYL010000001">
    <property type="protein sequence ID" value="GAA3380452.1"/>
    <property type="molecule type" value="Genomic_DNA"/>
</dbReference>
<dbReference type="InterPro" id="IPR036477">
    <property type="entry name" value="Formyl_transf_N_sf"/>
</dbReference>
<dbReference type="Pfam" id="PF02911">
    <property type="entry name" value="Formyl_trans_C"/>
    <property type="match status" value="1"/>
</dbReference>
<evidence type="ECO:0000313" key="3">
    <source>
        <dbReference type="EMBL" id="GAA3367251.1"/>
    </source>
</evidence>
<dbReference type="PIRSF" id="PIRSF006787">
    <property type="entry name" value="Hydrgn_mat_HoxX"/>
    <property type="match status" value="1"/>
</dbReference>
<feature type="domain" description="Formyl transferase C-terminal" evidence="2">
    <location>
        <begin position="175"/>
        <end position="256"/>
    </location>
</feature>
<dbReference type="SUPFAM" id="SSF50486">
    <property type="entry name" value="FMT C-terminal domain-like"/>
    <property type="match status" value="1"/>
</dbReference>
<dbReference type="RefSeq" id="WP_345033666.1">
    <property type="nucleotide sequence ID" value="NZ_BAAAYL010000001.1"/>
</dbReference>
<dbReference type="Pfam" id="PF00378">
    <property type="entry name" value="ECH_1"/>
    <property type="match status" value="1"/>
</dbReference>
<dbReference type="PANTHER" id="PTHR43388:SF1">
    <property type="entry name" value="HYDROGENASE MATURATION FACTOR HOXX"/>
    <property type="match status" value="1"/>
</dbReference>
<evidence type="ECO:0000313" key="5">
    <source>
        <dbReference type="Proteomes" id="UP001499990"/>
    </source>
</evidence>
<dbReference type="CDD" id="cd08701">
    <property type="entry name" value="FMT_C_HypX"/>
    <property type="match status" value="1"/>
</dbReference>
<dbReference type="CDD" id="cd06558">
    <property type="entry name" value="crotonase-like"/>
    <property type="match status" value="1"/>
</dbReference>
<comment type="caution">
    <text evidence="4">The sequence shown here is derived from an EMBL/GenBank/DDBJ whole genome shotgun (WGS) entry which is preliminary data.</text>
</comment>
<dbReference type="InterPro" id="IPR005793">
    <property type="entry name" value="Formyl_trans_C"/>
</dbReference>
<dbReference type="InterPro" id="IPR011034">
    <property type="entry name" value="Formyl_transferase-like_C_sf"/>
</dbReference>
<reference evidence="4" key="3">
    <citation type="submission" date="2023-12" db="EMBL/GenBank/DDBJ databases">
        <authorList>
            <person name="Sun Q."/>
            <person name="Inoue M."/>
        </authorList>
    </citation>
    <scope>NUCLEOTIDE SEQUENCE</scope>
    <source>
        <strain evidence="4">JCM 9651</strain>
    </source>
</reference>
<dbReference type="CDD" id="cd08650">
    <property type="entry name" value="FMT_core_HypX_N"/>
    <property type="match status" value="1"/>
</dbReference>
<dbReference type="SUPFAM" id="SSF52096">
    <property type="entry name" value="ClpP/crotonase"/>
    <property type="match status" value="1"/>
</dbReference>
<dbReference type="InterPro" id="IPR047180">
    <property type="entry name" value="HoxX-like"/>
</dbReference>
<gene>
    <name evidence="3" type="ORF">GCM10020367_00720</name>
    <name evidence="4" type="ORF">GCM10020367_68120</name>
</gene>
<sequence>MRIMVIASAYNSLTQRVEAELGDQGHGVHVQLAVSDEELCAAARRLDPHLVLAPMLKTAIPKQLWAERLCLVVHPGPMGDRGPSSLDWAIDSGERRWGVTVLQAVEEMDAGDIWASVPCELPEAAKSDLYRNEVADAALEAVHLAVARYASGTYVPEPLDYARPDVLGKPRPYFTQDRRRIDWTSDTTQTVVRKLRAADSFPGVLDEWGNREYFLYGGHTEDQLCGSPGRIVARRGGAVCRATVDGAVWITQMRPRRTPGGPATFKMPATLALGDRARLLPRIPAPLDLPEGRRTWTDIRYRERGRVGFLRFSFPAGAMSTAQCRRLLAAYHHAVSRPTDVLVLGGARDFFSNGIHLGVIEASSDPARESWENINAMDDLVQAVLDTTDRLTVAAVGGNAAAGGVMLALAADEVWCRRGAVLNPHYRRMGLYGSEYWTYTLPRRVGAAEARRLTEEARPLSAVHARHLGLVDRVVPAAPGAFEAQVAQLAAAAADLPGLPARLRDKRSRRAAQEEIKPLAWYRADELARMRRNFYEAGEPYHRLRSAFIRKQPAAGPSVPPAPSSPTAPR</sequence>
<dbReference type="SUPFAM" id="SSF53328">
    <property type="entry name" value="Formyltransferase"/>
    <property type="match status" value="1"/>
</dbReference>
<name>A0ABP6SNW4_9ACTN</name>
<dbReference type="Gene3D" id="3.90.226.10">
    <property type="entry name" value="2-enoyl-CoA Hydratase, Chain A, domain 1"/>
    <property type="match status" value="1"/>
</dbReference>
<reference evidence="5" key="2">
    <citation type="journal article" date="2019" name="Int. J. Syst. Evol. Microbiol.">
        <title>The Global Catalogue of Microorganisms (GCM) 10K type strain sequencing project: providing services to taxonomists for standard genome sequencing and annotation.</title>
        <authorList>
            <consortium name="The Broad Institute Genomics Platform"/>
            <consortium name="The Broad Institute Genome Sequencing Center for Infectious Disease"/>
            <person name="Wu L."/>
            <person name="Ma J."/>
        </authorList>
    </citation>
    <scope>NUCLEOTIDE SEQUENCE [LARGE SCALE GENOMIC DNA]</scope>
    <source>
        <strain evidence="5">JCM 9651</strain>
    </source>
</reference>
<dbReference type="Proteomes" id="UP001499990">
    <property type="component" value="Unassembled WGS sequence"/>
</dbReference>
<reference evidence="4" key="1">
    <citation type="journal article" date="2014" name="Int. J. Syst. Evol. Microbiol.">
        <title>Complete genome of a new Firmicutes species belonging to the dominant human colonic microbiota ('Ruminococcus bicirculans') reveals two chromosomes and a selective capacity to utilize plant glucans.</title>
        <authorList>
            <consortium name="NISC Comparative Sequencing Program"/>
            <person name="Wegmann U."/>
            <person name="Louis P."/>
            <person name="Goesmann A."/>
            <person name="Henrissat B."/>
            <person name="Duncan S.H."/>
            <person name="Flint H.J."/>
        </authorList>
    </citation>
    <scope>NUCLEOTIDE SEQUENCE</scope>
    <source>
        <strain evidence="4">JCM 9651</strain>
    </source>
</reference>
<dbReference type="InterPro" id="IPR001753">
    <property type="entry name" value="Enoyl-CoA_hydra/iso"/>
</dbReference>
<dbReference type="InterPro" id="IPR002376">
    <property type="entry name" value="Formyl_transf_N"/>
</dbReference>
<dbReference type="Gene3D" id="3.40.50.12230">
    <property type="match status" value="1"/>
</dbReference>
<dbReference type="InterPro" id="IPR009188">
    <property type="entry name" value="NiFe-hyd_mat_HypX/HoxX"/>
</dbReference>
<dbReference type="Pfam" id="PF00551">
    <property type="entry name" value="Formyl_trans_N"/>
    <property type="match status" value="1"/>
</dbReference>
<dbReference type="EMBL" id="BAAAYL010000001">
    <property type="protein sequence ID" value="GAA3367251.1"/>
    <property type="molecule type" value="Genomic_DNA"/>
</dbReference>